<comment type="caution">
    <text evidence="2">The sequence shown here is derived from an EMBL/GenBank/DDBJ whole genome shotgun (WGS) entry which is preliminary data.</text>
</comment>
<feature type="transmembrane region" description="Helical" evidence="1">
    <location>
        <begin position="43"/>
        <end position="61"/>
    </location>
</feature>
<keyword evidence="1" id="KW-0472">Membrane</keyword>
<feature type="transmembrane region" description="Helical" evidence="1">
    <location>
        <begin position="195"/>
        <end position="216"/>
    </location>
</feature>
<dbReference type="Proteomes" id="UP000232060">
    <property type="component" value="Unassembled WGS sequence"/>
</dbReference>
<dbReference type="AlphaFoldDB" id="A0A2M8HBB0"/>
<feature type="transmembrane region" description="Helical" evidence="1">
    <location>
        <begin position="5"/>
        <end position="23"/>
    </location>
</feature>
<evidence type="ECO:0000313" key="3">
    <source>
        <dbReference type="Proteomes" id="UP000232060"/>
    </source>
</evidence>
<dbReference type="RefSeq" id="WP_100859417.1">
    <property type="nucleotide sequence ID" value="NZ_PGCP01000010.1"/>
</dbReference>
<evidence type="ECO:0000256" key="1">
    <source>
        <dbReference type="SAM" id="Phobius"/>
    </source>
</evidence>
<reference evidence="2 3" key="1">
    <citation type="submission" date="2017-11" db="EMBL/GenBank/DDBJ databases">
        <title>Draft genome sequence of environmental isolate Aeromonas lusitania sp. nov. MDC 2473.</title>
        <authorList>
            <person name="Colston S.M."/>
            <person name="Navarro A."/>
            <person name="Martinez-Murcia A.J."/>
            <person name="Graf J."/>
        </authorList>
    </citation>
    <scope>NUCLEOTIDE SEQUENCE [LARGE SCALE GENOMIC DNA]</scope>
    <source>
        <strain evidence="2 3">MDC 2473</strain>
    </source>
</reference>
<gene>
    <name evidence="2" type="ORF">CUC44_07280</name>
</gene>
<evidence type="ECO:0008006" key="4">
    <source>
        <dbReference type="Google" id="ProtNLM"/>
    </source>
</evidence>
<dbReference type="OrthoDB" id="6422829at2"/>
<keyword evidence="1" id="KW-0812">Transmembrane</keyword>
<name>A0A2M8HBB0_9GAMM</name>
<dbReference type="EMBL" id="PGCP01000010">
    <property type="protein sequence ID" value="PJC93864.1"/>
    <property type="molecule type" value="Genomic_DNA"/>
</dbReference>
<sequence length="245" mass="27813">MRLIGWGASIIIMIVLGLYYYQFGVGPTTLSEEKDVWGQFGDYFGGTLNPILSFMSVLLLIKSVRLQLIANSSLIKETKRQEYLDKRKSFEFQFYNLIEAQKSGFDDFSLKFPSPSGFVTKNKVDAVNELENLIKKGRGGTINLPEVLEALDNSSDDKIFSCARRFYLIVKLINDKVTVGNGFDDKDKLMYVETLVNLSDFATIRLICIIITYLSWPNIMYVKNTTEIISVIDSTGLNIYIESLK</sequence>
<keyword evidence="1" id="KW-1133">Transmembrane helix</keyword>
<evidence type="ECO:0000313" key="2">
    <source>
        <dbReference type="EMBL" id="PJC93864.1"/>
    </source>
</evidence>
<accession>A0A2M8HBB0</accession>
<proteinExistence type="predicted"/>
<protein>
    <recommendedName>
        <fullName evidence="4">Phage abortive infection protein</fullName>
    </recommendedName>
</protein>
<organism evidence="2 3">
    <name type="scientific">Aeromonas lusitana</name>
    <dbReference type="NCBI Taxonomy" id="931529"/>
    <lineage>
        <taxon>Bacteria</taxon>
        <taxon>Pseudomonadati</taxon>
        <taxon>Pseudomonadota</taxon>
        <taxon>Gammaproteobacteria</taxon>
        <taxon>Aeromonadales</taxon>
        <taxon>Aeromonadaceae</taxon>
        <taxon>Aeromonas</taxon>
    </lineage>
</organism>
<keyword evidence="3" id="KW-1185">Reference proteome</keyword>